<reference evidence="1" key="1">
    <citation type="submission" date="2020-03" db="EMBL/GenBank/DDBJ databases">
        <title>FDA dAtabase for Regulatory Grade micrObial Sequences (FDA-ARGOS): Supporting development and validation of Infectious Disease Dx tests.</title>
        <authorList>
            <person name="Campos J."/>
            <person name="Goldberg B."/>
            <person name="Tallon L."/>
            <person name="Sadzewicz L."/>
            <person name="Vavikolanu K."/>
            <person name="Mehta A."/>
            <person name="Aluvathingal J."/>
            <person name="Nadendla S."/>
            <person name="Nandy P."/>
            <person name="Geyer C."/>
            <person name="Yan Y."/>
            <person name="Sichtig H."/>
        </authorList>
    </citation>
    <scope>NUCLEOTIDE SEQUENCE [LARGE SCALE GENOMIC DNA]</scope>
    <source>
        <strain evidence="1">FDAARGOS_652</strain>
    </source>
</reference>
<name>A0A8X7TEZ1_CANPA</name>
<dbReference type="Pfam" id="PF08737">
    <property type="entry name" value="Rgp1"/>
    <property type="match status" value="1"/>
</dbReference>
<accession>A0A8X7TEZ1</accession>
<dbReference type="InterPro" id="IPR014848">
    <property type="entry name" value="Rgp1"/>
</dbReference>
<dbReference type="SUPFAM" id="SSF81296">
    <property type="entry name" value="E set domains"/>
    <property type="match status" value="1"/>
</dbReference>
<comment type="caution">
    <text evidence="1">The sequence shown here is derived from an EMBL/GenBank/DDBJ whole genome shotgun (WGS) entry which is preliminary data.</text>
</comment>
<dbReference type="InterPro" id="IPR014752">
    <property type="entry name" value="Arrestin-like_C"/>
</dbReference>
<evidence type="ECO:0000313" key="2">
    <source>
        <dbReference type="Proteomes" id="UP000590412"/>
    </source>
</evidence>
<organism evidence="1 2">
    <name type="scientific">Candida parapsilosis</name>
    <name type="common">Yeast</name>
    <dbReference type="NCBI Taxonomy" id="5480"/>
    <lineage>
        <taxon>Eukaryota</taxon>
        <taxon>Fungi</taxon>
        <taxon>Dikarya</taxon>
        <taxon>Ascomycota</taxon>
        <taxon>Saccharomycotina</taxon>
        <taxon>Pichiomycetes</taxon>
        <taxon>Debaryomycetaceae</taxon>
        <taxon>Candida/Lodderomyces clade</taxon>
        <taxon>Candida</taxon>
    </lineage>
</organism>
<sequence>MSTMGQGNSSHGQTYKKQLHDSLSISLSYLEVEADGSQVCELTFKNTSKKNLTLNPVQSTAIESNTEVQSSWLPSFFKSSGKTEEQTELVTSTKDEPITLFLGHLQLFGYLVLNYKFPIDTSSLDMNRHQQWWNNVEYLNQYWHDEEAEGEGDGNDPHVIVENTPFVAEQIKSKITIGGHLGGVKDLIVGEHDSKSLDVNPTLLHDLVNVFDSYPAGTSTLPLIDLTDSILPIYTTPQSLLFSDLNIPKNSSKTFKFSAPVNSKLPPSYNTRSTGPACDQGWVSIRYSLAVSLQENNIIEPAKTLYFPFKVSPRRVVTNKVMQRLYFEEPLGLESSWRIKSKEEESLSSPSLNGTSAKADFLKDLSDLIDSDVYNMPKISTTERRKSSINTTQKEALDEGLYTAQLPSNMKTSYQLKVNDDEVCKISISKPYYHVGDDIHFKIEMNLNDKESQVIGVIAYLEAYETYHLKENGERQVVNKYEVSGNIKINTLATILTNQKDTKSVVSESINIPKYLTLQFQSKSFMDLTYWLNFQLNFAKLADEDVSATDLVFKSNTFLRSDAIGNTQHFTVPIHIISSGTE</sequence>
<protein>
    <submittedName>
        <fullName evidence="1">Rgp1 family protein</fullName>
    </submittedName>
</protein>
<dbReference type="EMBL" id="JABWAB010000001">
    <property type="protein sequence ID" value="KAF6059601.1"/>
    <property type="molecule type" value="Genomic_DNA"/>
</dbReference>
<dbReference type="InterPro" id="IPR014756">
    <property type="entry name" value="Ig_E-set"/>
</dbReference>
<dbReference type="Proteomes" id="UP000590412">
    <property type="component" value="Unassembled WGS sequence"/>
</dbReference>
<dbReference type="AlphaFoldDB" id="A0A8X7TEZ1"/>
<dbReference type="PANTHER" id="PTHR12507">
    <property type="entry name" value="REDUCED GROWTH PHENOTYPE 1 RGP1, YEAST -RELATED"/>
    <property type="match status" value="1"/>
</dbReference>
<evidence type="ECO:0000313" key="1">
    <source>
        <dbReference type="EMBL" id="KAF6059601.1"/>
    </source>
</evidence>
<dbReference type="Gene3D" id="2.60.40.640">
    <property type="match status" value="1"/>
</dbReference>
<proteinExistence type="predicted"/>
<gene>
    <name evidence="1" type="ORF">FOB60_001183</name>
</gene>